<accession>A0A2T5FZE1</accession>
<dbReference type="InterPro" id="IPR016187">
    <property type="entry name" value="CTDL_fold"/>
</dbReference>
<sequence>MRLGLLKGFLLISAWILASGGNATDRVGTNTKIRTCIDCPEFVSLPTFSISGRNISHVSRYELTWKNYLQSYFARACSLPKLSVRKDFGQPSEAEIQSLALDWPIGVLTLEQIDCYSKWLGKRLGVELALPTSDEWSAIDQPSASSVDTSPSSALETRSSPDWKLPIYTIVFDNIRDKHIGSSAPNRMGIFDLHGSFRELTSTCDEKGRLGELNLTRCITRSGGDSAANEGIRYALIIEGSPSIDAGIRLVVLAKNR</sequence>
<feature type="compositionally biased region" description="Low complexity" evidence="1">
    <location>
        <begin position="142"/>
        <end position="154"/>
    </location>
</feature>
<name>A0A2T5FZE1_9SPHN</name>
<dbReference type="Gene3D" id="3.90.1580.10">
    <property type="entry name" value="paralog of FGE (formylglycine-generating enzyme)"/>
    <property type="match status" value="1"/>
</dbReference>
<dbReference type="Pfam" id="PF03781">
    <property type="entry name" value="FGE-sulfatase"/>
    <property type="match status" value="1"/>
</dbReference>
<dbReference type="OrthoDB" id="9768004at2"/>
<dbReference type="InterPro" id="IPR042095">
    <property type="entry name" value="SUMF_sf"/>
</dbReference>
<reference evidence="4 5" key="1">
    <citation type="submission" date="2017-09" db="EMBL/GenBank/DDBJ databases">
        <title>Sphingomonas panjinensis sp.nov., isolated from oil-contaminated soil.</title>
        <authorList>
            <person name="Wang L."/>
            <person name="Chen L."/>
        </authorList>
    </citation>
    <scope>NUCLEOTIDE SEQUENCE [LARGE SCALE GENOMIC DNA]</scope>
    <source>
        <strain evidence="4 5">FW-11</strain>
    </source>
</reference>
<feature type="signal peptide" evidence="2">
    <location>
        <begin position="1"/>
        <end position="18"/>
    </location>
</feature>
<evidence type="ECO:0000313" key="4">
    <source>
        <dbReference type="EMBL" id="PTQ12069.1"/>
    </source>
</evidence>
<evidence type="ECO:0000256" key="1">
    <source>
        <dbReference type="SAM" id="MobiDB-lite"/>
    </source>
</evidence>
<proteinExistence type="predicted"/>
<dbReference type="Proteomes" id="UP000244162">
    <property type="component" value="Unassembled WGS sequence"/>
</dbReference>
<dbReference type="EMBL" id="NWBU01000005">
    <property type="protein sequence ID" value="PTQ12069.1"/>
    <property type="molecule type" value="Genomic_DNA"/>
</dbReference>
<comment type="caution">
    <text evidence="4">The sequence shown here is derived from an EMBL/GenBank/DDBJ whole genome shotgun (WGS) entry which is preliminary data.</text>
</comment>
<dbReference type="InterPro" id="IPR005532">
    <property type="entry name" value="SUMF_dom"/>
</dbReference>
<gene>
    <name evidence="4" type="ORF">CLG96_05715</name>
</gene>
<feature type="domain" description="Sulfatase-modifying factor enzyme-like" evidence="3">
    <location>
        <begin position="41"/>
        <end position="207"/>
    </location>
</feature>
<keyword evidence="5" id="KW-1185">Reference proteome</keyword>
<feature type="region of interest" description="Disordered" evidence="1">
    <location>
        <begin position="139"/>
        <end position="158"/>
    </location>
</feature>
<protein>
    <recommendedName>
        <fullName evidence="3">Sulfatase-modifying factor enzyme-like domain-containing protein</fullName>
    </recommendedName>
</protein>
<evidence type="ECO:0000313" key="5">
    <source>
        <dbReference type="Proteomes" id="UP000244162"/>
    </source>
</evidence>
<organism evidence="4 5">
    <name type="scientific">Sphingomonas oleivorans</name>
    <dbReference type="NCBI Taxonomy" id="1735121"/>
    <lineage>
        <taxon>Bacteria</taxon>
        <taxon>Pseudomonadati</taxon>
        <taxon>Pseudomonadota</taxon>
        <taxon>Alphaproteobacteria</taxon>
        <taxon>Sphingomonadales</taxon>
        <taxon>Sphingomonadaceae</taxon>
        <taxon>Sphingomonas</taxon>
    </lineage>
</organism>
<dbReference type="AlphaFoldDB" id="A0A2T5FZE1"/>
<keyword evidence="2" id="KW-0732">Signal</keyword>
<dbReference type="SUPFAM" id="SSF56436">
    <property type="entry name" value="C-type lectin-like"/>
    <property type="match status" value="1"/>
</dbReference>
<evidence type="ECO:0000259" key="3">
    <source>
        <dbReference type="Pfam" id="PF03781"/>
    </source>
</evidence>
<feature type="chain" id="PRO_5015523727" description="Sulfatase-modifying factor enzyme-like domain-containing protein" evidence="2">
    <location>
        <begin position="19"/>
        <end position="257"/>
    </location>
</feature>
<evidence type="ECO:0000256" key="2">
    <source>
        <dbReference type="SAM" id="SignalP"/>
    </source>
</evidence>